<dbReference type="OrthoDB" id="962262at2"/>
<keyword evidence="4" id="KW-1185">Reference proteome</keyword>
<dbReference type="EMBL" id="LWRY01000062">
    <property type="protein sequence ID" value="OCX73850.1"/>
    <property type="molecule type" value="Genomic_DNA"/>
</dbReference>
<proteinExistence type="predicted"/>
<organism evidence="1 3">
    <name type="scientific">Acidithiobacillus thiooxidans</name>
    <name type="common">Thiobacillus thiooxidans</name>
    <dbReference type="NCBI Taxonomy" id="930"/>
    <lineage>
        <taxon>Bacteria</taxon>
        <taxon>Pseudomonadati</taxon>
        <taxon>Pseudomonadota</taxon>
        <taxon>Acidithiobacillia</taxon>
        <taxon>Acidithiobacillales</taxon>
        <taxon>Acidithiobacillaceae</taxon>
        <taxon>Acidithiobacillus</taxon>
    </lineage>
</organism>
<dbReference type="STRING" id="930.GCA_002079865_00008"/>
<evidence type="ECO:0000313" key="2">
    <source>
        <dbReference type="EMBL" id="OCX73850.1"/>
    </source>
</evidence>
<reference evidence="1 3" key="1">
    <citation type="journal article" date="2016" name="Int. J. Mol. Sci.">
        <title>Comparative genomics of the extreme acidophile Acidithiobacillus thiooxidans reveals intraspecific divergence and niche adaptation.</title>
        <authorList>
            <person name="Zhang X."/>
            <person name="Feng X."/>
            <person name="Tao J."/>
            <person name="Ma L."/>
            <person name="Xiao Y."/>
            <person name="Liang Y."/>
            <person name="Liu X."/>
            <person name="Yin H."/>
        </authorList>
    </citation>
    <scope>NUCLEOTIDE SEQUENCE [LARGE SCALE GENOMIC DNA]</scope>
    <source>
        <strain evidence="1 3">A02</strain>
        <strain evidence="2">DXS-W</strain>
    </source>
</reference>
<evidence type="ECO:0000313" key="4">
    <source>
        <dbReference type="Proteomes" id="UP000095008"/>
    </source>
</evidence>
<evidence type="ECO:0000313" key="3">
    <source>
        <dbReference type="Proteomes" id="UP000094893"/>
    </source>
</evidence>
<comment type="caution">
    <text evidence="1">The sequence shown here is derived from an EMBL/GenBank/DDBJ whole genome shotgun (WGS) entry which is preliminary data.</text>
</comment>
<dbReference type="Proteomes" id="UP000094893">
    <property type="component" value="Unassembled WGS sequence"/>
</dbReference>
<name>A0A1C2ICX0_ACITH</name>
<dbReference type="RefSeq" id="WP_024895419.1">
    <property type="nucleotide sequence ID" value="NZ_LGYM01000001.1"/>
</dbReference>
<sequence length="134" mass="15631">MAKVNISEAARMAGKSRSHLYEKYINTGFITVESDRDGKKVIDTSELLRVFGTLHFDDNKKDVHEITEVHSKDNSKDMIVSALQSENEVLREYLRAKEEEVIWLRDQVSKTAALLTHQEDNLGPTQTKRWWWPW</sequence>
<accession>A0A1C2ICX0</accession>
<protein>
    <submittedName>
        <fullName evidence="1">Uncharacterized protein</fullName>
    </submittedName>
</protein>
<dbReference type="EMBL" id="LWSA01000094">
    <property type="protein sequence ID" value="OCX73813.1"/>
    <property type="molecule type" value="Genomic_DNA"/>
</dbReference>
<dbReference type="Proteomes" id="UP000095008">
    <property type="component" value="Unassembled WGS sequence"/>
</dbReference>
<evidence type="ECO:0000313" key="1">
    <source>
        <dbReference type="EMBL" id="OCX73813.1"/>
    </source>
</evidence>
<gene>
    <name evidence="2" type="ORF">A6M23_07530</name>
    <name evidence="1" type="ORF">A6P07_07355</name>
</gene>
<dbReference type="AlphaFoldDB" id="A0A1C2ICX0"/>